<evidence type="ECO:0000313" key="2">
    <source>
        <dbReference type="EMBL" id="KAK1640317.1"/>
    </source>
</evidence>
<reference evidence="2" key="1">
    <citation type="submission" date="2021-06" db="EMBL/GenBank/DDBJ databases">
        <title>Comparative genomics, transcriptomics and evolutionary studies reveal genomic signatures of adaptation to plant cell wall in hemibiotrophic fungi.</title>
        <authorList>
            <consortium name="DOE Joint Genome Institute"/>
            <person name="Baroncelli R."/>
            <person name="Diaz J.F."/>
            <person name="Benocci T."/>
            <person name="Peng M."/>
            <person name="Battaglia E."/>
            <person name="Haridas S."/>
            <person name="Andreopoulos W."/>
            <person name="Labutti K."/>
            <person name="Pangilinan J."/>
            <person name="Floch G.L."/>
            <person name="Makela M.R."/>
            <person name="Henrissat B."/>
            <person name="Grigoriev I.V."/>
            <person name="Crouch J.A."/>
            <person name="De Vries R.P."/>
            <person name="Sukno S.A."/>
            <person name="Thon M.R."/>
        </authorList>
    </citation>
    <scope>NUCLEOTIDE SEQUENCE</scope>
    <source>
        <strain evidence="2">CBS 102054</strain>
    </source>
</reference>
<comment type="caution">
    <text evidence="2">The sequence shown here is derived from an EMBL/GenBank/DDBJ whole genome shotgun (WGS) entry which is preliminary data.</text>
</comment>
<dbReference type="Proteomes" id="UP001243989">
    <property type="component" value="Unassembled WGS sequence"/>
</dbReference>
<protein>
    <submittedName>
        <fullName evidence="2">Uncharacterized protein</fullName>
    </submittedName>
</protein>
<dbReference type="GeneID" id="85474661"/>
<dbReference type="RefSeq" id="XP_060448924.1">
    <property type="nucleotide sequence ID" value="XM_060589799.1"/>
</dbReference>
<proteinExistence type="predicted"/>
<organism evidence="2 3">
    <name type="scientific">Colletotrichum phormii</name>
    <dbReference type="NCBI Taxonomy" id="359342"/>
    <lineage>
        <taxon>Eukaryota</taxon>
        <taxon>Fungi</taxon>
        <taxon>Dikarya</taxon>
        <taxon>Ascomycota</taxon>
        <taxon>Pezizomycotina</taxon>
        <taxon>Sordariomycetes</taxon>
        <taxon>Hypocreomycetidae</taxon>
        <taxon>Glomerellales</taxon>
        <taxon>Glomerellaceae</taxon>
        <taxon>Colletotrichum</taxon>
        <taxon>Colletotrichum acutatum species complex</taxon>
    </lineage>
</organism>
<feature type="region of interest" description="Disordered" evidence="1">
    <location>
        <begin position="1"/>
        <end position="22"/>
    </location>
</feature>
<dbReference type="AlphaFoldDB" id="A0AAI9ZY14"/>
<sequence>MPVSDSPYLHHRQPGLPNHRAMPGMRFHTTGVKLANSAIITSSGWHTHTRLDCTLFHFPEVHMVN</sequence>
<evidence type="ECO:0000313" key="3">
    <source>
        <dbReference type="Proteomes" id="UP001243989"/>
    </source>
</evidence>
<evidence type="ECO:0000256" key="1">
    <source>
        <dbReference type="SAM" id="MobiDB-lite"/>
    </source>
</evidence>
<dbReference type="EMBL" id="JAHMHQ010000004">
    <property type="protein sequence ID" value="KAK1640317.1"/>
    <property type="molecule type" value="Genomic_DNA"/>
</dbReference>
<accession>A0AAI9ZY14</accession>
<keyword evidence="3" id="KW-1185">Reference proteome</keyword>
<gene>
    <name evidence="2" type="ORF">BDP81DRAFT_419788</name>
</gene>
<name>A0AAI9ZY14_9PEZI</name>